<dbReference type="EMBL" id="JAWWNJ010000143">
    <property type="protein sequence ID" value="KAK6984003.1"/>
    <property type="molecule type" value="Genomic_DNA"/>
</dbReference>
<dbReference type="Proteomes" id="UP001362999">
    <property type="component" value="Unassembled WGS sequence"/>
</dbReference>
<proteinExistence type="predicted"/>
<reference evidence="1 2" key="1">
    <citation type="journal article" date="2024" name="J Genomics">
        <title>Draft genome sequencing and assembly of Favolaschia claudopus CIRM-BRFM 2984 isolated from oak limbs.</title>
        <authorList>
            <person name="Navarro D."/>
            <person name="Drula E."/>
            <person name="Chaduli D."/>
            <person name="Cazenave R."/>
            <person name="Ahrendt S."/>
            <person name="Wang J."/>
            <person name="Lipzen A."/>
            <person name="Daum C."/>
            <person name="Barry K."/>
            <person name="Grigoriev I.V."/>
            <person name="Favel A."/>
            <person name="Rosso M.N."/>
            <person name="Martin F."/>
        </authorList>
    </citation>
    <scope>NUCLEOTIDE SEQUENCE [LARGE SCALE GENOMIC DNA]</scope>
    <source>
        <strain evidence="1 2">CIRM-BRFM 2984</strain>
    </source>
</reference>
<sequence length="266" mass="29603">MRLGSPISLPSTPRLLSDPYKSAYQRRRSKSMGAESPLLLMRDSTLLLAELCEQASKTSAIEQWSPAQMWSPPNAEQLQRLISELETSGFPSLPQAALSASSRARTSVSQRSNDISTFYIPPFYISTFYIPPFYISTFYISTYIPEVCLDDILKICGDLPDLPASNPTPSVNTQASQPRARRPNKCTRSAQDLHSKAHCPHGFKRIPVCPHGFKRFTACPHGFRLASICPHGYAQVASAMHGPAQTTSCRPRYEDSIFEKAVKLFM</sequence>
<comment type="caution">
    <text evidence="1">The sequence shown here is derived from an EMBL/GenBank/DDBJ whole genome shotgun (WGS) entry which is preliminary data.</text>
</comment>
<gene>
    <name evidence="1" type="ORF">R3P38DRAFT_3232812</name>
</gene>
<organism evidence="1 2">
    <name type="scientific">Favolaschia claudopus</name>
    <dbReference type="NCBI Taxonomy" id="2862362"/>
    <lineage>
        <taxon>Eukaryota</taxon>
        <taxon>Fungi</taxon>
        <taxon>Dikarya</taxon>
        <taxon>Basidiomycota</taxon>
        <taxon>Agaricomycotina</taxon>
        <taxon>Agaricomycetes</taxon>
        <taxon>Agaricomycetidae</taxon>
        <taxon>Agaricales</taxon>
        <taxon>Marasmiineae</taxon>
        <taxon>Mycenaceae</taxon>
        <taxon>Favolaschia</taxon>
    </lineage>
</organism>
<protein>
    <submittedName>
        <fullName evidence="1">Uncharacterized protein</fullName>
    </submittedName>
</protein>
<evidence type="ECO:0000313" key="1">
    <source>
        <dbReference type="EMBL" id="KAK6984003.1"/>
    </source>
</evidence>
<keyword evidence="2" id="KW-1185">Reference proteome</keyword>
<accession>A0AAV9ZI25</accession>
<dbReference type="AlphaFoldDB" id="A0AAV9ZI25"/>
<evidence type="ECO:0000313" key="2">
    <source>
        <dbReference type="Proteomes" id="UP001362999"/>
    </source>
</evidence>
<name>A0AAV9ZI25_9AGAR</name>